<comment type="similarity">
    <text evidence="1 4">Belongs to the eukaryotic ribosomal protein eL38 family.</text>
</comment>
<dbReference type="GO" id="GO:0022625">
    <property type="term" value="C:cytosolic large ribosomal subunit"/>
    <property type="evidence" value="ECO:0007669"/>
    <property type="project" value="TreeGrafter"/>
</dbReference>
<dbReference type="PANTHER" id="PTHR10965:SF0">
    <property type="entry name" value="LARGE RIBOSOMAL SUBUNIT PROTEIN EL38"/>
    <property type="match status" value="1"/>
</dbReference>
<dbReference type="InterPro" id="IPR038464">
    <property type="entry name" value="Ribosomal_eL38_sf"/>
</dbReference>
<sequence>MPVPVTEIKQFIEIAKERNASELRVKRLTNGQAKLKLRTARRLYTLTLKDGKRADKVVASLKSTVKKTVKL</sequence>
<dbReference type="PANTHER" id="PTHR10965">
    <property type="entry name" value="60S RIBOSOMAL PROTEIN L38"/>
    <property type="match status" value="1"/>
</dbReference>
<keyword evidence="2 4" id="KW-0689">Ribosomal protein</keyword>
<evidence type="ECO:0000256" key="4">
    <source>
        <dbReference type="RuleBase" id="RU003445"/>
    </source>
</evidence>
<evidence type="ECO:0000256" key="1">
    <source>
        <dbReference type="ARBA" id="ARBA00007803"/>
    </source>
</evidence>
<keyword evidence="6" id="KW-1185">Reference proteome</keyword>
<proteinExistence type="inferred from homology"/>
<dbReference type="Gene3D" id="3.30.720.90">
    <property type="match status" value="1"/>
</dbReference>
<dbReference type="OrthoDB" id="10250488at2759"/>
<name>A0A8J6B298_9EUKA</name>
<reference evidence="5" key="1">
    <citation type="submission" date="2021-05" db="EMBL/GenBank/DDBJ databases">
        <title>A free-living protist that lacks canonical eukaryotic 1 DNA replication and segregation systems.</title>
        <authorList>
            <person name="Salas-Leiva D.E."/>
            <person name="Tromer E.C."/>
            <person name="Curtis B.A."/>
            <person name="Jerlstrom-Hultqvist J."/>
            <person name="Kolisko M."/>
            <person name="Yi Z."/>
            <person name="Salas-Leiva J.S."/>
            <person name="Gallot-Lavallee L."/>
            <person name="Kops G.J.P.L."/>
            <person name="Archibald J.M."/>
            <person name="Simpson A.G.B."/>
            <person name="Roger A.J."/>
        </authorList>
    </citation>
    <scope>NUCLEOTIDE SEQUENCE</scope>
    <source>
        <strain evidence="5">BICM</strain>
    </source>
</reference>
<organism evidence="5 6">
    <name type="scientific">Carpediemonas membranifera</name>
    <dbReference type="NCBI Taxonomy" id="201153"/>
    <lineage>
        <taxon>Eukaryota</taxon>
        <taxon>Metamonada</taxon>
        <taxon>Carpediemonas-like organisms</taxon>
        <taxon>Carpediemonas</taxon>
    </lineage>
</organism>
<dbReference type="GO" id="GO:0003735">
    <property type="term" value="F:structural constituent of ribosome"/>
    <property type="evidence" value="ECO:0007669"/>
    <property type="project" value="InterPro"/>
</dbReference>
<keyword evidence="3 4" id="KW-0687">Ribonucleoprotein</keyword>
<dbReference type="GO" id="GO:0006412">
    <property type="term" value="P:translation"/>
    <property type="evidence" value="ECO:0007669"/>
    <property type="project" value="InterPro"/>
</dbReference>
<evidence type="ECO:0000313" key="5">
    <source>
        <dbReference type="EMBL" id="KAG9394188.1"/>
    </source>
</evidence>
<evidence type="ECO:0000256" key="2">
    <source>
        <dbReference type="ARBA" id="ARBA00022980"/>
    </source>
</evidence>
<accession>A0A8J6B298</accession>
<dbReference type="Pfam" id="PF01781">
    <property type="entry name" value="Ribosomal_L38e"/>
    <property type="match status" value="1"/>
</dbReference>
<dbReference type="Proteomes" id="UP000717585">
    <property type="component" value="Unassembled WGS sequence"/>
</dbReference>
<gene>
    <name evidence="5" type="ORF">J8273_4290</name>
</gene>
<evidence type="ECO:0000313" key="6">
    <source>
        <dbReference type="Proteomes" id="UP000717585"/>
    </source>
</evidence>
<dbReference type="GO" id="GO:0022618">
    <property type="term" value="P:protein-RNA complex assembly"/>
    <property type="evidence" value="ECO:0007669"/>
    <property type="project" value="TreeGrafter"/>
</dbReference>
<dbReference type="AlphaFoldDB" id="A0A8J6B298"/>
<dbReference type="InterPro" id="IPR002675">
    <property type="entry name" value="Ribosomal_eL38"/>
</dbReference>
<protein>
    <submittedName>
        <fullName evidence="5">Ribosomal protein L38e</fullName>
    </submittedName>
</protein>
<evidence type="ECO:0000256" key="3">
    <source>
        <dbReference type="ARBA" id="ARBA00023274"/>
    </source>
</evidence>
<comment type="caution">
    <text evidence="5">The sequence shown here is derived from an EMBL/GenBank/DDBJ whole genome shotgun (WGS) entry which is preliminary data.</text>
</comment>
<dbReference type="EMBL" id="JAHDYR010000016">
    <property type="protein sequence ID" value="KAG9394188.1"/>
    <property type="molecule type" value="Genomic_DNA"/>
</dbReference>